<keyword evidence="10" id="KW-1185">Reference proteome</keyword>
<dbReference type="SUPFAM" id="SSF52172">
    <property type="entry name" value="CheY-like"/>
    <property type="match status" value="1"/>
</dbReference>
<sequence length="453" mass="50821">MNTVLVIDDEQGIREILEDILSDEDYRVFTAEDGYKGLEILKIEPVDLVFLDIWLPGIGGIEVLQKIRDEFPGVEVVVISGHANIEMAVKAIKLGAYDMLEKPLSMDRILLLCRNIFELEDLRRENRALKAQLGADQEMVGSSEGIDKIRSVIVQAAASNATVLITGENGTGKELVAREIHGKSARKNQPFIPVNCAAIPDNLIESELFGHEKGAFTGASGRKKGKFELASGGTLFLDEIADLSLSAQAKILRAIQEMRIERLGSEESISVDVRLLAATNRNMQKMIQDGEFREDLYYRLHVVPINVPPLRERGEDIRILGEYFLGRYGGDKRSFSEEAMTRLKEYPWPGNIRQYKNVIQRISVLSDESVISQESVDFALKGEMSRGAGQISNELEEYGEMGLMEAKDAFERKLILQKLEETGYNITKAAQRLGIYPSNLHNKIRKYGIETKR</sequence>
<keyword evidence="5" id="KW-0804">Transcription</keyword>
<dbReference type="PRINTS" id="PR01590">
    <property type="entry name" value="HTHFIS"/>
</dbReference>
<dbReference type="EMBL" id="CP006939">
    <property type="protein sequence ID" value="AHC16631.1"/>
    <property type="molecule type" value="Genomic_DNA"/>
</dbReference>
<dbReference type="STRING" id="1307761.L21SP2_3291"/>
<evidence type="ECO:0000256" key="5">
    <source>
        <dbReference type="ARBA" id="ARBA00023163"/>
    </source>
</evidence>
<dbReference type="InterPro" id="IPR001789">
    <property type="entry name" value="Sig_transdc_resp-reg_receiver"/>
</dbReference>
<dbReference type="HOGENOM" id="CLU_000445_0_6_12"/>
<dbReference type="Pfam" id="PF00158">
    <property type="entry name" value="Sigma54_activat"/>
    <property type="match status" value="1"/>
</dbReference>
<dbReference type="Gene3D" id="1.10.8.60">
    <property type="match status" value="1"/>
</dbReference>
<dbReference type="PANTHER" id="PTHR32071:SF17">
    <property type="entry name" value="TRANSCRIPTIONAL REGULATOR (NTRC FAMILY)"/>
    <property type="match status" value="1"/>
</dbReference>
<keyword evidence="3" id="KW-0067">ATP-binding</keyword>
<keyword evidence="1 6" id="KW-0597">Phosphoprotein</keyword>
<dbReference type="KEGG" id="slr:L21SP2_3291"/>
<dbReference type="Gene3D" id="1.10.10.60">
    <property type="entry name" value="Homeodomain-like"/>
    <property type="match status" value="1"/>
</dbReference>
<dbReference type="SMART" id="SM00448">
    <property type="entry name" value="REC"/>
    <property type="match status" value="1"/>
</dbReference>
<organism evidence="9 10">
    <name type="scientific">Salinispira pacifica</name>
    <dbReference type="NCBI Taxonomy" id="1307761"/>
    <lineage>
        <taxon>Bacteria</taxon>
        <taxon>Pseudomonadati</taxon>
        <taxon>Spirochaetota</taxon>
        <taxon>Spirochaetia</taxon>
        <taxon>Spirochaetales</taxon>
        <taxon>Spirochaetaceae</taxon>
        <taxon>Salinispira</taxon>
    </lineage>
</organism>
<feature type="domain" description="Response regulatory" evidence="8">
    <location>
        <begin position="3"/>
        <end position="117"/>
    </location>
</feature>
<dbReference type="CDD" id="cd00009">
    <property type="entry name" value="AAA"/>
    <property type="match status" value="1"/>
</dbReference>
<dbReference type="InterPro" id="IPR025943">
    <property type="entry name" value="Sigma_54_int_dom_ATP-bd_2"/>
</dbReference>
<evidence type="ECO:0000256" key="2">
    <source>
        <dbReference type="ARBA" id="ARBA00022741"/>
    </source>
</evidence>
<dbReference type="OrthoDB" id="9803970at2"/>
<reference evidence="9 10" key="1">
    <citation type="journal article" date="2015" name="Stand. Genomic Sci.">
        <title>Complete genome sequence and description of Salinispira pacifica gen. nov., sp. nov., a novel spirochaete isolated form a hypersaline microbial mat.</title>
        <authorList>
            <person name="Ben Hania W."/>
            <person name="Joseph M."/>
            <person name="Schumann P."/>
            <person name="Bunk B."/>
            <person name="Fiebig A."/>
            <person name="Sproer C."/>
            <person name="Klenk H.P."/>
            <person name="Fardeau M.L."/>
            <person name="Spring S."/>
        </authorList>
    </citation>
    <scope>NUCLEOTIDE SEQUENCE [LARGE SCALE GENOMIC DNA]</scope>
    <source>
        <strain evidence="9 10">L21-RPul-D2</strain>
    </source>
</reference>
<dbReference type="GO" id="GO:0000160">
    <property type="term" value="P:phosphorelay signal transduction system"/>
    <property type="evidence" value="ECO:0007669"/>
    <property type="project" value="InterPro"/>
</dbReference>
<protein>
    <submittedName>
        <fullName evidence="9">Nitrogen regulation protein NtrX</fullName>
    </submittedName>
</protein>
<dbReference type="InterPro" id="IPR009057">
    <property type="entry name" value="Homeodomain-like_sf"/>
</dbReference>
<evidence type="ECO:0000313" key="10">
    <source>
        <dbReference type="Proteomes" id="UP000018680"/>
    </source>
</evidence>
<dbReference type="InterPro" id="IPR011006">
    <property type="entry name" value="CheY-like_superfamily"/>
</dbReference>
<keyword evidence="2" id="KW-0547">Nucleotide-binding</keyword>
<dbReference type="eggNOG" id="COG2204">
    <property type="taxonomic scope" value="Bacteria"/>
</dbReference>
<dbReference type="Pfam" id="PF02954">
    <property type="entry name" value="HTH_8"/>
    <property type="match status" value="1"/>
</dbReference>
<evidence type="ECO:0000313" key="9">
    <source>
        <dbReference type="EMBL" id="AHC16631.1"/>
    </source>
</evidence>
<dbReference type="CDD" id="cd17550">
    <property type="entry name" value="REC_NtrX-like"/>
    <property type="match status" value="1"/>
</dbReference>
<dbReference type="PROSITE" id="PS50045">
    <property type="entry name" value="SIGMA54_INTERACT_4"/>
    <property type="match status" value="1"/>
</dbReference>
<dbReference type="PATRIC" id="fig|1307761.3.peg.3280"/>
<dbReference type="SUPFAM" id="SSF52540">
    <property type="entry name" value="P-loop containing nucleoside triphosphate hydrolases"/>
    <property type="match status" value="1"/>
</dbReference>
<feature type="domain" description="Sigma-54 factor interaction" evidence="7">
    <location>
        <begin position="139"/>
        <end position="364"/>
    </location>
</feature>
<dbReference type="SUPFAM" id="SSF46689">
    <property type="entry name" value="Homeodomain-like"/>
    <property type="match status" value="1"/>
</dbReference>
<proteinExistence type="predicted"/>
<dbReference type="FunFam" id="3.40.50.300:FF:000006">
    <property type="entry name" value="DNA-binding transcriptional regulator NtrC"/>
    <property type="match status" value="1"/>
</dbReference>
<evidence type="ECO:0000256" key="1">
    <source>
        <dbReference type="ARBA" id="ARBA00022553"/>
    </source>
</evidence>
<dbReference type="InterPro" id="IPR002078">
    <property type="entry name" value="Sigma_54_int"/>
</dbReference>
<dbReference type="Pfam" id="PF25601">
    <property type="entry name" value="AAA_lid_14"/>
    <property type="match status" value="1"/>
</dbReference>
<dbReference type="GO" id="GO:0006355">
    <property type="term" value="P:regulation of DNA-templated transcription"/>
    <property type="evidence" value="ECO:0007669"/>
    <property type="project" value="InterPro"/>
</dbReference>
<dbReference type="PANTHER" id="PTHR32071">
    <property type="entry name" value="TRANSCRIPTIONAL REGULATORY PROTEIN"/>
    <property type="match status" value="1"/>
</dbReference>
<dbReference type="GO" id="GO:0005524">
    <property type="term" value="F:ATP binding"/>
    <property type="evidence" value="ECO:0007669"/>
    <property type="project" value="UniProtKB-KW"/>
</dbReference>
<evidence type="ECO:0000256" key="6">
    <source>
        <dbReference type="PROSITE-ProRule" id="PRU00169"/>
    </source>
</evidence>
<dbReference type="RefSeq" id="WP_024269521.1">
    <property type="nucleotide sequence ID" value="NC_023035.1"/>
</dbReference>
<evidence type="ECO:0000259" key="8">
    <source>
        <dbReference type="PROSITE" id="PS50110"/>
    </source>
</evidence>
<dbReference type="AlphaFoldDB" id="V5WNN6"/>
<dbReference type="Gene3D" id="3.40.50.300">
    <property type="entry name" value="P-loop containing nucleotide triphosphate hydrolases"/>
    <property type="match status" value="1"/>
</dbReference>
<dbReference type="InterPro" id="IPR027417">
    <property type="entry name" value="P-loop_NTPase"/>
</dbReference>
<gene>
    <name evidence="9" type="ORF">L21SP2_3291</name>
</gene>
<dbReference type="InterPro" id="IPR058031">
    <property type="entry name" value="AAA_lid_NorR"/>
</dbReference>
<dbReference type="Pfam" id="PF00072">
    <property type="entry name" value="Response_reg"/>
    <property type="match status" value="1"/>
</dbReference>
<accession>V5WNN6</accession>
<keyword evidence="4" id="KW-0805">Transcription regulation</keyword>
<dbReference type="PROSITE" id="PS50110">
    <property type="entry name" value="RESPONSE_REGULATORY"/>
    <property type="match status" value="1"/>
</dbReference>
<dbReference type="InterPro" id="IPR003593">
    <property type="entry name" value="AAA+_ATPase"/>
</dbReference>
<evidence type="ECO:0000256" key="3">
    <source>
        <dbReference type="ARBA" id="ARBA00022840"/>
    </source>
</evidence>
<dbReference type="PROSITE" id="PS00676">
    <property type="entry name" value="SIGMA54_INTERACT_2"/>
    <property type="match status" value="1"/>
</dbReference>
<dbReference type="Gene3D" id="3.40.50.2300">
    <property type="match status" value="1"/>
</dbReference>
<dbReference type="InterPro" id="IPR002197">
    <property type="entry name" value="HTH_Fis"/>
</dbReference>
<dbReference type="GO" id="GO:0043565">
    <property type="term" value="F:sequence-specific DNA binding"/>
    <property type="evidence" value="ECO:0007669"/>
    <property type="project" value="InterPro"/>
</dbReference>
<dbReference type="Proteomes" id="UP000018680">
    <property type="component" value="Chromosome"/>
</dbReference>
<name>V5WNN6_9SPIO</name>
<evidence type="ECO:0000256" key="4">
    <source>
        <dbReference type="ARBA" id="ARBA00023015"/>
    </source>
</evidence>
<dbReference type="SMART" id="SM00382">
    <property type="entry name" value="AAA"/>
    <property type="match status" value="1"/>
</dbReference>
<feature type="modified residue" description="4-aspartylphosphate" evidence="6">
    <location>
        <position position="52"/>
    </location>
</feature>
<evidence type="ECO:0000259" key="7">
    <source>
        <dbReference type="PROSITE" id="PS50045"/>
    </source>
</evidence>